<protein>
    <recommendedName>
        <fullName evidence="3">endo-1,4-beta-xylanase</fullName>
        <ecNumber evidence="3">3.2.1.8</ecNumber>
    </recommendedName>
</protein>
<evidence type="ECO:0000259" key="10">
    <source>
        <dbReference type="PROSITE" id="PS51761"/>
    </source>
</evidence>
<evidence type="ECO:0000256" key="1">
    <source>
        <dbReference type="ARBA" id="ARBA00000681"/>
    </source>
</evidence>
<dbReference type="PANTHER" id="PTHR46828">
    <property type="entry name" value="ENDO-1,4-BETA-XYLANASE A-RELATED"/>
    <property type="match status" value="1"/>
</dbReference>
<dbReference type="EMBL" id="JQ844178">
    <property type="protein sequence ID" value="AGS51937.1"/>
    <property type="molecule type" value="Genomic_DNA"/>
</dbReference>
<dbReference type="InterPro" id="IPR001137">
    <property type="entry name" value="Glyco_hydro_11"/>
</dbReference>
<keyword evidence="4 11" id="KW-0858">Xylan degradation</keyword>
<keyword evidence="6" id="KW-0119">Carbohydrate metabolism</keyword>
<comment type="catalytic activity">
    <reaction evidence="1">
        <text>Endohydrolysis of (1-&gt;4)-beta-D-xylosidic linkages in xylans.</text>
        <dbReference type="EC" id="3.2.1.8"/>
    </reaction>
</comment>
<evidence type="ECO:0000256" key="7">
    <source>
        <dbReference type="ARBA" id="ARBA00023295"/>
    </source>
</evidence>
<dbReference type="InterPro" id="IPR033123">
    <property type="entry name" value="GH11_dom"/>
</dbReference>
<dbReference type="SUPFAM" id="SSF49899">
    <property type="entry name" value="Concanavalin A-like lectins/glucanases"/>
    <property type="match status" value="1"/>
</dbReference>
<keyword evidence="7 11" id="KW-0326">Glycosidase</keyword>
<keyword evidence="8" id="KW-0624">Polysaccharide degradation</keyword>
<dbReference type="Pfam" id="PF00457">
    <property type="entry name" value="Glyco_hydro_11"/>
    <property type="match status" value="1"/>
</dbReference>
<dbReference type="InterPro" id="IPR013319">
    <property type="entry name" value="GH11/12"/>
</dbReference>
<accession>A0A806JYH1</accession>
<evidence type="ECO:0000256" key="4">
    <source>
        <dbReference type="ARBA" id="ARBA00022651"/>
    </source>
</evidence>
<dbReference type="UniPathway" id="UPA00114"/>
<evidence type="ECO:0000256" key="3">
    <source>
        <dbReference type="ARBA" id="ARBA00012590"/>
    </source>
</evidence>
<dbReference type="PANTHER" id="PTHR46828:SF2">
    <property type="entry name" value="ENDO-1,4-BETA-XYLANASE A-RELATED"/>
    <property type="match status" value="1"/>
</dbReference>
<evidence type="ECO:0000256" key="2">
    <source>
        <dbReference type="ARBA" id="ARBA00004851"/>
    </source>
</evidence>
<name>A0A806JYH1_9BACT</name>
<evidence type="ECO:0000256" key="5">
    <source>
        <dbReference type="ARBA" id="ARBA00022801"/>
    </source>
</evidence>
<dbReference type="GO" id="GO:0031176">
    <property type="term" value="F:endo-1,4-beta-xylanase activity"/>
    <property type="evidence" value="ECO:0007669"/>
    <property type="project" value="UniProtKB-EC"/>
</dbReference>
<keyword evidence="5 11" id="KW-0378">Hydrolase</keyword>
<comment type="pathway">
    <text evidence="2">Glycan degradation; xylan degradation.</text>
</comment>
<feature type="domain" description="GH11" evidence="10">
    <location>
        <begin position="1"/>
        <end position="89"/>
    </location>
</feature>
<dbReference type="EC" id="3.2.1.8" evidence="3"/>
<reference evidence="11" key="1">
    <citation type="submission" date="2012-03" db="EMBL/GenBank/DDBJ databases">
        <title>Functional metagenomics reveals considerable lignocellulase gene clusters in the gut microbiome of a wood-feeding higher termite.</title>
        <authorList>
            <person name="Liu N."/>
        </authorList>
    </citation>
    <scope>NUCLEOTIDE SEQUENCE</scope>
</reference>
<dbReference type="InterPro" id="IPR013320">
    <property type="entry name" value="ConA-like_dom_sf"/>
</dbReference>
<dbReference type="PROSITE" id="PS51761">
    <property type="entry name" value="GH11_3"/>
    <property type="match status" value="1"/>
</dbReference>
<evidence type="ECO:0000256" key="6">
    <source>
        <dbReference type="ARBA" id="ARBA00023277"/>
    </source>
</evidence>
<organism evidence="11">
    <name type="scientific">uncultured bacterium contig00003</name>
    <dbReference type="NCBI Taxonomy" id="1181495"/>
    <lineage>
        <taxon>Bacteria</taxon>
        <taxon>environmental samples</taxon>
    </lineage>
</organism>
<dbReference type="GO" id="GO:0045493">
    <property type="term" value="P:xylan catabolic process"/>
    <property type="evidence" value="ECO:0007669"/>
    <property type="project" value="UniProtKB-UniPathway"/>
</dbReference>
<evidence type="ECO:0000256" key="9">
    <source>
        <dbReference type="PROSITE-ProRule" id="PRU01097"/>
    </source>
</evidence>
<sequence length="94" mass="10713">MGEFTVDGAKYFIYQATRPAGSGNIEGARVAFQQYFSVRQERRQSGTISITEHFKEWEKIGLKLGSNMYEAKFVVEAGAGKGWFDAKYLTFRKE</sequence>
<evidence type="ECO:0000256" key="8">
    <source>
        <dbReference type="ARBA" id="ARBA00023326"/>
    </source>
</evidence>
<evidence type="ECO:0000313" key="11">
    <source>
        <dbReference type="EMBL" id="AGS51937.1"/>
    </source>
</evidence>
<comment type="similarity">
    <text evidence="9">Belongs to the glycosyl hydrolase 11 (cellulase G) family.</text>
</comment>
<dbReference type="AlphaFoldDB" id="A0A806JYH1"/>
<dbReference type="Gene3D" id="2.60.120.180">
    <property type="match status" value="1"/>
</dbReference>
<proteinExistence type="inferred from homology"/>
<comment type="caution">
    <text evidence="9">Lacks conserved residue(s) required for the propagation of feature annotation.</text>
</comment>